<proteinExistence type="predicted"/>
<protein>
    <submittedName>
        <fullName evidence="1">Uncharacterized protein</fullName>
    </submittedName>
</protein>
<evidence type="ECO:0000313" key="2">
    <source>
        <dbReference type="Proteomes" id="UP000053584"/>
    </source>
</evidence>
<dbReference type="AlphaFoldDB" id="A0A093HGQ1"/>
<evidence type="ECO:0000313" key="1">
    <source>
        <dbReference type="EMBL" id="KFV78182.1"/>
    </source>
</evidence>
<sequence length="102" mass="11423">KVLHAVFFFGKVHRIPVAPSEFLEPSLCTALQARFPRPFDQCGTHLPSMTPYSILLEFGTKEAGCSTKEKMEAFLIKFNEALQKAMEDGTPALKPSEFTFRA</sequence>
<feature type="non-terminal residue" evidence="1">
    <location>
        <position position="102"/>
    </location>
</feature>
<organism evidence="1 2">
    <name type="scientific">Struthio camelus australis</name>
    <dbReference type="NCBI Taxonomy" id="441894"/>
    <lineage>
        <taxon>Eukaryota</taxon>
        <taxon>Metazoa</taxon>
        <taxon>Chordata</taxon>
        <taxon>Craniata</taxon>
        <taxon>Vertebrata</taxon>
        <taxon>Euteleostomi</taxon>
        <taxon>Archelosauria</taxon>
        <taxon>Archosauria</taxon>
        <taxon>Dinosauria</taxon>
        <taxon>Saurischia</taxon>
        <taxon>Theropoda</taxon>
        <taxon>Coelurosauria</taxon>
        <taxon>Aves</taxon>
        <taxon>Palaeognathae</taxon>
        <taxon>Struthioniformes</taxon>
        <taxon>Struthionidae</taxon>
        <taxon>Struthio</taxon>
    </lineage>
</organism>
<dbReference type="Proteomes" id="UP000053584">
    <property type="component" value="Unassembled WGS sequence"/>
</dbReference>
<keyword evidence="2" id="KW-1185">Reference proteome</keyword>
<gene>
    <name evidence="1" type="ORF">N308_09475</name>
</gene>
<reference evidence="1 2" key="1">
    <citation type="submission" date="2014-04" db="EMBL/GenBank/DDBJ databases">
        <title>Genome evolution of avian class.</title>
        <authorList>
            <person name="Zhang G."/>
            <person name="Li C."/>
        </authorList>
    </citation>
    <scope>NUCLEOTIDE SEQUENCE [LARGE SCALE GENOMIC DNA]</scope>
    <source>
        <strain evidence="1">BGI_N308</strain>
    </source>
</reference>
<name>A0A093HGQ1_STRCA</name>
<feature type="non-terminal residue" evidence="1">
    <location>
        <position position="1"/>
    </location>
</feature>
<accession>A0A093HGQ1</accession>
<dbReference type="EMBL" id="KL206031">
    <property type="protein sequence ID" value="KFV78182.1"/>
    <property type="molecule type" value="Genomic_DNA"/>
</dbReference>